<proteinExistence type="predicted"/>
<keyword evidence="8" id="KW-0808">Transferase</keyword>
<dbReference type="Gene3D" id="3.30.420.10">
    <property type="entry name" value="Ribonuclease H-like superfamily/Ribonuclease H"/>
    <property type="match status" value="1"/>
</dbReference>
<organism evidence="12 13">
    <name type="scientific">Euphydryas editha</name>
    <name type="common">Edith's checkerspot</name>
    <dbReference type="NCBI Taxonomy" id="104508"/>
    <lineage>
        <taxon>Eukaryota</taxon>
        <taxon>Metazoa</taxon>
        <taxon>Ecdysozoa</taxon>
        <taxon>Arthropoda</taxon>
        <taxon>Hexapoda</taxon>
        <taxon>Insecta</taxon>
        <taxon>Pterygota</taxon>
        <taxon>Neoptera</taxon>
        <taxon>Endopterygota</taxon>
        <taxon>Lepidoptera</taxon>
        <taxon>Glossata</taxon>
        <taxon>Ditrysia</taxon>
        <taxon>Papilionoidea</taxon>
        <taxon>Nymphalidae</taxon>
        <taxon>Nymphalinae</taxon>
        <taxon>Euphydryas</taxon>
    </lineage>
</organism>
<keyword evidence="8" id="KW-0239">DNA-directed DNA polymerase</keyword>
<evidence type="ECO:0000256" key="4">
    <source>
        <dbReference type="ARBA" id="ARBA00022801"/>
    </source>
</evidence>
<dbReference type="InterPro" id="IPR057670">
    <property type="entry name" value="SH3_retrovirus"/>
</dbReference>
<keyword evidence="13" id="KW-1185">Reference proteome</keyword>
<keyword evidence="7" id="KW-0695">RNA-directed DNA polymerase</keyword>
<reference evidence="12" key="1">
    <citation type="submission" date="2022-03" db="EMBL/GenBank/DDBJ databases">
        <authorList>
            <person name="Tunstrom K."/>
        </authorList>
    </citation>
    <scope>NUCLEOTIDE SEQUENCE</scope>
</reference>
<evidence type="ECO:0000256" key="3">
    <source>
        <dbReference type="ARBA" id="ARBA00022759"/>
    </source>
</evidence>
<keyword evidence="5" id="KW-0460">Magnesium</keyword>
<comment type="caution">
    <text evidence="12">The sequence shown here is derived from an EMBL/GenBank/DDBJ whole genome shotgun (WGS) entry which is preliminary data.</text>
</comment>
<sequence>MNRTIVEKARCLLFDAGLEKEFWAEATNTAVYLQNRTVLAGLNNKTPYELWTNKKPDISHLRVFGSTVMVHVPKEKRLKWDKKSVKCILVGYPDNIKGYRIYNPESKLITNSRDVIIIEKKLHNSNVTATVENLNLDTPPINKKKETSDSVGDSCQSDDSFVSSVNNREDPSYVPSETEESDSSTGSTVSAIQVLPTRQRSKPDRYGFSNMCTESSSAIDDSELTLEEALQGPEREHWLRAVKEELIIVHGSL</sequence>
<dbReference type="GO" id="GO:0003964">
    <property type="term" value="F:RNA-directed DNA polymerase activity"/>
    <property type="evidence" value="ECO:0007669"/>
    <property type="project" value="UniProtKB-KW"/>
</dbReference>
<keyword evidence="3" id="KW-0255">Endonuclease</keyword>
<evidence type="ECO:0000256" key="10">
    <source>
        <dbReference type="SAM" id="MobiDB-lite"/>
    </source>
</evidence>
<keyword evidence="4" id="KW-0378">Hydrolase</keyword>
<dbReference type="GO" id="GO:0015074">
    <property type="term" value="P:DNA integration"/>
    <property type="evidence" value="ECO:0007669"/>
    <property type="project" value="UniProtKB-KW"/>
</dbReference>
<feature type="region of interest" description="Disordered" evidence="10">
    <location>
        <begin position="136"/>
        <end position="207"/>
    </location>
</feature>
<dbReference type="GO" id="GO:0003887">
    <property type="term" value="F:DNA-directed DNA polymerase activity"/>
    <property type="evidence" value="ECO:0007669"/>
    <property type="project" value="UniProtKB-KW"/>
</dbReference>
<evidence type="ECO:0000256" key="6">
    <source>
        <dbReference type="ARBA" id="ARBA00022908"/>
    </source>
</evidence>
<dbReference type="Pfam" id="PF25597">
    <property type="entry name" value="SH3_retrovirus"/>
    <property type="match status" value="1"/>
</dbReference>
<evidence type="ECO:0000313" key="13">
    <source>
        <dbReference type="Proteomes" id="UP001153954"/>
    </source>
</evidence>
<feature type="domain" description="Retroviral polymerase SH3-like" evidence="11">
    <location>
        <begin position="66"/>
        <end position="126"/>
    </location>
</feature>
<dbReference type="GO" id="GO:0004519">
    <property type="term" value="F:endonuclease activity"/>
    <property type="evidence" value="ECO:0007669"/>
    <property type="project" value="UniProtKB-KW"/>
</dbReference>
<dbReference type="SUPFAM" id="SSF53098">
    <property type="entry name" value="Ribonuclease H-like"/>
    <property type="match status" value="1"/>
</dbReference>
<keyword evidence="1" id="KW-0540">Nuclease</keyword>
<evidence type="ECO:0000256" key="5">
    <source>
        <dbReference type="ARBA" id="ARBA00022842"/>
    </source>
</evidence>
<evidence type="ECO:0000256" key="8">
    <source>
        <dbReference type="ARBA" id="ARBA00022932"/>
    </source>
</evidence>
<dbReference type="EMBL" id="CAKOGL010000064">
    <property type="protein sequence ID" value="CAH2109181.1"/>
    <property type="molecule type" value="Genomic_DNA"/>
</dbReference>
<gene>
    <name evidence="12" type="ORF">EEDITHA_LOCUS23042</name>
</gene>
<evidence type="ECO:0000256" key="2">
    <source>
        <dbReference type="ARBA" id="ARBA00022723"/>
    </source>
</evidence>
<evidence type="ECO:0000259" key="11">
    <source>
        <dbReference type="Pfam" id="PF25597"/>
    </source>
</evidence>
<name>A0AAU9VG67_EUPED</name>
<dbReference type="GO" id="GO:0006310">
    <property type="term" value="P:DNA recombination"/>
    <property type="evidence" value="ECO:0007669"/>
    <property type="project" value="UniProtKB-KW"/>
</dbReference>
<dbReference type="InterPro" id="IPR039537">
    <property type="entry name" value="Retrotran_Ty1/copia-like"/>
</dbReference>
<accession>A0AAU9VG67</accession>
<keyword evidence="6" id="KW-0229">DNA integration</keyword>
<evidence type="ECO:0000256" key="9">
    <source>
        <dbReference type="ARBA" id="ARBA00023172"/>
    </source>
</evidence>
<dbReference type="GO" id="GO:0016787">
    <property type="term" value="F:hydrolase activity"/>
    <property type="evidence" value="ECO:0007669"/>
    <property type="project" value="UniProtKB-KW"/>
</dbReference>
<dbReference type="Proteomes" id="UP001153954">
    <property type="component" value="Unassembled WGS sequence"/>
</dbReference>
<evidence type="ECO:0000313" key="12">
    <source>
        <dbReference type="EMBL" id="CAH2109181.1"/>
    </source>
</evidence>
<keyword evidence="9" id="KW-0233">DNA recombination</keyword>
<evidence type="ECO:0000256" key="7">
    <source>
        <dbReference type="ARBA" id="ARBA00022918"/>
    </source>
</evidence>
<dbReference type="GO" id="GO:0046872">
    <property type="term" value="F:metal ion binding"/>
    <property type="evidence" value="ECO:0007669"/>
    <property type="project" value="UniProtKB-KW"/>
</dbReference>
<keyword evidence="8" id="KW-0548">Nucleotidyltransferase</keyword>
<evidence type="ECO:0000256" key="1">
    <source>
        <dbReference type="ARBA" id="ARBA00022722"/>
    </source>
</evidence>
<dbReference type="InterPro" id="IPR036397">
    <property type="entry name" value="RNaseH_sf"/>
</dbReference>
<feature type="compositionally biased region" description="Polar residues" evidence="10">
    <location>
        <begin position="149"/>
        <end position="166"/>
    </location>
</feature>
<keyword evidence="2" id="KW-0479">Metal-binding</keyword>
<dbReference type="GO" id="GO:0003676">
    <property type="term" value="F:nucleic acid binding"/>
    <property type="evidence" value="ECO:0007669"/>
    <property type="project" value="InterPro"/>
</dbReference>
<dbReference type="AlphaFoldDB" id="A0AAU9VG67"/>
<protein>
    <recommendedName>
        <fullName evidence="11">Retroviral polymerase SH3-like domain-containing protein</fullName>
    </recommendedName>
</protein>
<dbReference type="PANTHER" id="PTHR42648">
    <property type="entry name" value="TRANSPOSASE, PUTATIVE-RELATED"/>
    <property type="match status" value="1"/>
</dbReference>
<dbReference type="PANTHER" id="PTHR42648:SF11">
    <property type="entry name" value="TRANSPOSON TY4-P GAG-POL POLYPROTEIN"/>
    <property type="match status" value="1"/>
</dbReference>
<dbReference type="InterPro" id="IPR012337">
    <property type="entry name" value="RNaseH-like_sf"/>
</dbReference>